<organism evidence="2 3">
    <name type="scientific">Azospirillum picis</name>
    <dbReference type="NCBI Taxonomy" id="488438"/>
    <lineage>
        <taxon>Bacteria</taxon>
        <taxon>Pseudomonadati</taxon>
        <taxon>Pseudomonadota</taxon>
        <taxon>Alphaproteobacteria</taxon>
        <taxon>Rhodospirillales</taxon>
        <taxon>Azospirillaceae</taxon>
        <taxon>Azospirillum</taxon>
    </lineage>
</organism>
<evidence type="ECO:0000313" key="3">
    <source>
        <dbReference type="Proteomes" id="UP001244552"/>
    </source>
</evidence>
<accession>A0ABU0MM14</accession>
<name>A0ABU0MM14_9PROT</name>
<keyword evidence="1" id="KW-0812">Transmembrane</keyword>
<feature type="transmembrane region" description="Helical" evidence="1">
    <location>
        <begin position="126"/>
        <end position="150"/>
    </location>
</feature>
<protein>
    <submittedName>
        <fullName evidence="2">Antirestriction protein ArdC</fullName>
    </submittedName>
</protein>
<keyword evidence="3" id="KW-1185">Reference proteome</keyword>
<dbReference type="Proteomes" id="UP001244552">
    <property type="component" value="Unassembled WGS sequence"/>
</dbReference>
<keyword evidence="1" id="KW-1133">Transmembrane helix</keyword>
<evidence type="ECO:0000256" key="1">
    <source>
        <dbReference type="SAM" id="Phobius"/>
    </source>
</evidence>
<dbReference type="EMBL" id="JAUSVU010000012">
    <property type="protein sequence ID" value="MDQ0534517.1"/>
    <property type="molecule type" value="Genomic_DNA"/>
</dbReference>
<proteinExistence type="predicted"/>
<evidence type="ECO:0000313" key="2">
    <source>
        <dbReference type="EMBL" id="MDQ0534517.1"/>
    </source>
</evidence>
<reference evidence="2 3" key="1">
    <citation type="submission" date="2023-07" db="EMBL/GenBank/DDBJ databases">
        <title>Genomic Encyclopedia of Type Strains, Phase IV (KMG-IV): sequencing the most valuable type-strain genomes for metagenomic binning, comparative biology and taxonomic classification.</title>
        <authorList>
            <person name="Goeker M."/>
        </authorList>
    </citation>
    <scope>NUCLEOTIDE SEQUENCE [LARGE SCALE GENOMIC DNA]</scope>
    <source>
        <strain evidence="2 3">DSM 19922</strain>
    </source>
</reference>
<comment type="caution">
    <text evidence="2">The sequence shown here is derived from an EMBL/GenBank/DDBJ whole genome shotgun (WGS) entry which is preliminary data.</text>
</comment>
<sequence length="235" mass="26637">MPPSLIITPEFNNRLLELVGGPDGYPDRCPDGENGLDDFRIHPFYQSILAHTRHCFKIRGESALRLTTLRLPHKQRAAGKTEFERVTEWHMTVGHELGHWAGNRYKIRAGYARDLIPFISGAPIGWSYNGLAGASLGTLISGAVIIGINLRHKYQKPYCREEMRAEMTAVLLACHVGFLHDWPDYSCRYLARFLRRMKIGEKEMRSEIEHAFSDATARFDRLRALSGDGLAVRSA</sequence>
<keyword evidence="1" id="KW-0472">Membrane</keyword>
<gene>
    <name evidence="2" type="ORF">QO018_003392</name>
</gene>